<gene>
    <name evidence="1" type="ORF">MCM2015_pMC1_42</name>
</gene>
<name>A0A1A7GDE5_9ZZZZ</name>
<reference evidence="1" key="1">
    <citation type="journal article" date="2016" name="Sci. Rep.">
        <title>Genomics of high molecular weight plasmids isolated from an on-farm biopurification system.</title>
        <authorList>
            <person name="Martini M.C."/>
            <person name="Wibberg D."/>
            <person name="Lozano M."/>
            <person name="Torres Tejerizo G."/>
            <person name="Albicoro F.J."/>
            <person name="Jaenicke S."/>
            <person name="van Elsas J.D."/>
            <person name="Petroni A."/>
            <person name="Garcillan-Barcia M.P."/>
            <person name="de la Cruz F."/>
            <person name="Schluter A."/>
            <person name="Puhler A."/>
            <person name="Pistorio M."/>
            <person name="Lagares A."/>
            <person name="Del Papa M.F."/>
        </authorList>
    </citation>
    <scope>NUCLEOTIDE SEQUENCE</scope>
    <source>
        <plasmid evidence="1">pMC1</plasmid>
    </source>
</reference>
<protein>
    <submittedName>
        <fullName evidence="1">Uncharacterized protein</fullName>
    </submittedName>
</protein>
<evidence type="ECO:0000313" key="1">
    <source>
        <dbReference type="EMBL" id="CVK35483.1"/>
    </source>
</evidence>
<dbReference type="InterPro" id="IPR007739">
    <property type="entry name" value="RgpF"/>
</dbReference>
<proteinExistence type="predicted"/>
<dbReference type="SUPFAM" id="SSF53756">
    <property type="entry name" value="UDP-Glycosyltransferase/glycogen phosphorylase"/>
    <property type="match status" value="1"/>
</dbReference>
<dbReference type="EMBL" id="LT158601">
    <property type="protein sequence ID" value="CVK35483.1"/>
    <property type="molecule type" value="Genomic_DNA"/>
</dbReference>
<dbReference type="Pfam" id="PF05045">
    <property type="entry name" value="RgpF"/>
    <property type="match status" value="1"/>
</dbReference>
<geneLocation type="plasmid" evidence="1">
    <name>pMC1</name>
</geneLocation>
<dbReference type="AlphaFoldDB" id="A0A1A7GDE5"/>
<sequence>MLSIARNKRNSGPAPRLNSVHEGIVISPGGGKVPHGSTYIRILERLKVDYQSGLEWGHVSFDEAVKVLDAQDFILVQRNSLSLDQSINLVELCRQSRVRLLFEMDDDLTIGNRIAEDQILAIKHLLTHADCVITSTPYLRKKLRQYNADVRVIPNKLCSETWLGDNYLVPPKFEIEDDGVKILYMGTYSHAGDLDIVRPALDLLNKKGVKATVYAIGIGQDIESETVKSISVPDGWGIYPKFVSWLRVNSQNFDFAIAPLENNEFNRCKSGLKYLDYGAINLPGIFSESVSYSQLVKNNETGLLIKNTAENWLRALERMCVDTRLRSRLASAAFVDVERHHLLNRRDSFIYAEALGIIRGKFKPAEVLDGEVAQSGDFDPHWYVHSYDPSALDMGAQNILVNSNDAVSHYLSIGASRNYDPSPTFSTRRYLERYTDVKEAGLNALTHYLNSGKTEGRQPSPKGRTIPANVRLDANGPISHLLPFGDEYTPSESKIAVHLHAFHLELVDDVIEHLANIQQNYTLLVSAKADDVAALRNKLTESLPLASLNIIAVENRGRDVAPWVVSLRDEIMAHDIFCHIHTKKTVHTDKHKNWRSYLLHEVLASPASVSKILSLLDDEPNIGLISPPYLARLSTQPQWGANRDRLINLLSQMNYEGQKDYCEDYPAGSFFWVKTEVLKPLFDLGLTLNDFEIEAGQNDGTLAHAIERLMGYLPSISGFDTVCTAVEKPVD</sequence>
<dbReference type="Gene3D" id="3.40.50.2000">
    <property type="entry name" value="Glycogen Phosphorylase B"/>
    <property type="match status" value="1"/>
</dbReference>
<accession>A0A1A7GDE5</accession>
<keyword evidence="1" id="KW-0614">Plasmid</keyword>
<organism evidence="1">
    <name type="scientific">biofilter metagenome</name>
    <dbReference type="NCBI Taxonomy" id="1070537"/>
    <lineage>
        <taxon>unclassified sequences</taxon>
        <taxon>metagenomes</taxon>
        <taxon>ecological metagenomes</taxon>
    </lineage>
</organism>